<reference evidence="3" key="1">
    <citation type="submission" date="2020-10" db="EMBL/GenBank/DDBJ databases">
        <authorList>
            <person name="Gilroy R."/>
        </authorList>
    </citation>
    <scope>NUCLEOTIDE SEQUENCE</scope>
    <source>
        <strain evidence="3">ChiSxjej2B14-8506</strain>
    </source>
</reference>
<dbReference type="EMBL" id="DVNK01000032">
    <property type="protein sequence ID" value="HIU46577.1"/>
    <property type="molecule type" value="Genomic_DNA"/>
</dbReference>
<dbReference type="InterPro" id="IPR032774">
    <property type="entry name" value="WG_beta_rep"/>
</dbReference>
<dbReference type="AlphaFoldDB" id="A0A9D1LRD3"/>
<feature type="transmembrane region" description="Helical" evidence="2">
    <location>
        <begin position="746"/>
        <end position="764"/>
    </location>
</feature>
<dbReference type="Proteomes" id="UP000824123">
    <property type="component" value="Unassembled WGS sequence"/>
</dbReference>
<feature type="transmembrane region" description="Helical" evidence="2">
    <location>
        <begin position="715"/>
        <end position="734"/>
    </location>
</feature>
<feature type="region of interest" description="Disordered" evidence="1">
    <location>
        <begin position="160"/>
        <end position="247"/>
    </location>
</feature>
<evidence type="ECO:0000256" key="2">
    <source>
        <dbReference type="SAM" id="Phobius"/>
    </source>
</evidence>
<evidence type="ECO:0000313" key="3">
    <source>
        <dbReference type="EMBL" id="HIU46577.1"/>
    </source>
</evidence>
<feature type="transmembrane region" description="Helical" evidence="2">
    <location>
        <begin position="640"/>
        <end position="659"/>
    </location>
</feature>
<reference evidence="3" key="2">
    <citation type="journal article" date="2021" name="PeerJ">
        <title>Extensive microbial diversity within the chicken gut microbiome revealed by metagenomics and culture.</title>
        <authorList>
            <person name="Gilroy R."/>
            <person name="Ravi A."/>
            <person name="Getino M."/>
            <person name="Pursley I."/>
            <person name="Horton D.L."/>
            <person name="Alikhan N.F."/>
            <person name="Baker D."/>
            <person name="Gharbi K."/>
            <person name="Hall N."/>
            <person name="Watson M."/>
            <person name="Adriaenssens E.M."/>
            <person name="Foster-Nyarko E."/>
            <person name="Jarju S."/>
            <person name="Secka A."/>
            <person name="Antonio M."/>
            <person name="Oren A."/>
            <person name="Chaudhuri R.R."/>
            <person name="La Ragione R."/>
            <person name="Hildebrand F."/>
            <person name="Pallen M.J."/>
        </authorList>
    </citation>
    <scope>NUCLEOTIDE SEQUENCE</scope>
    <source>
        <strain evidence="3">ChiSxjej2B14-8506</strain>
    </source>
</reference>
<keyword evidence="2" id="KW-0812">Transmembrane</keyword>
<dbReference type="PANTHER" id="PTHR37841">
    <property type="entry name" value="GLR2918 PROTEIN"/>
    <property type="match status" value="1"/>
</dbReference>
<proteinExistence type="predicted"/>
<accession>A0A9D1LRD3</accession>
<dbReference type="Pfam" id="PF14903">
    <property type="entry name" value="WG_beta_rep"/>
    <property type="match status" value="2"/>
</dbReference>
<comment type="caution">
    <text evidence="3">The sequence shown here is derived from an EMBL/GenBank/DDBJ whole genome shotgun (WGS) entry which is preliminary data.</text>
</comment>
<feature type="compositionally biased region" description="Low complexity" evidence="1">
    <location>
        <begin position="217"/>
        <end position="247"/>
    </location>
</feature>
<protein>
    <submittedName>
        <fullName evidence="3">WG repeat-containing protein</fullName>
    </submittedName>
</protein>
<evidence type="ECO:0000313" key="4">
    <source>
        <dbReference type="Proteomes" id="UP000824123"/>
    </source>
</evidence>
<gene>
    <name evidence="3" type="ORF">IAC59_04890</name>
</gene>
<sequence length="983" mass="106897">MKYSLKDFKRAADRHIGNMEPSAEGRARLTRQVNHKPSPMSWLGWAAVVAACLIVVALLNLPAPRMHDSPDDGRPLTGVVPLGTERPLDTPSPTMADVMPTELDQSLNTPNPTIADVMPTGLDLSLNTPSPTMTDAMPTELDQSLNTPNPTIADAMPTELDRSLNTPKPTMADAMPTDLDLSLSTPKPTMADAMPTDLDQSLSTPNPTLTAIITSESYASASPSPSPAPAATNSPSPSATPAASPSAARRLTARDSALLCKRDDECFVGYDHAGRAYIIKDLLQVFDENYYAYSVDFSDEYFLTLEEVLATDEGRAYYGVDNPDDVTSYFYQALWPRPEVVTWLPDCSPSNWISYYTELDVGVVQSLRQLSNDDMSRFGLASADGLITPAECVDIFGFTTDDVTVASVPALDGYSASAYRSYGVLNARGEWVRQPVAGELETLYADLAGNGGSVPVYYMLRTYAELELKYDEATSAEYIDYDYGPTLIMDLSGNVLMTVDEFGYMFINTLTDAPIPYKDIETGLWGYVDMDLNIVIQPQYLSAQNFGGGLAAVKVAVEPSPETGNYSTLYGFIDETGELVIEPQYALVMSGFTDEGGNARVWLPDDDTVQHTIDRNGNDVSNPLSLTWQRLFAMRERVPLVPRLSTWALLMLLAMTISWKRLRGYPDGYGAQNKRISAGFGGYMGFMLMYAALDVGMQSALPGLMLFSSATGYEWTAYALVLGTAVLGGAIYGWAARARCRTRMGLALSCLTAVALPVAARWLMGMCTRMDIDAALALALGMAAGALTSAERDDEPVSFKYRLICMALSAALTFGPLALDSQDLTPRSWPATAALGEVELTLTPLSDPASLDYVRARADDSSLDDEYLSMVYGEDWRDQLDALLAEPEGYALLTLDIPLYNPYLRAQSVAAYAYLTPDPEADAACSSAYLESAYEIMDYAPHDLAPLTSQTASVMYLVRVGDTPLDEWLNGLKACCRIQAGVY</sequence>
<feature type="compositionally biased region" description="Polar residues" evidence="1">
    <location>
        <begin position="198"/>
        <end position="216"/>
    </location>
</feature>
<organism evidence="3 4">
    <name type="scientific">Candidatus Fimadaptatus faecigallinarum</name>
    <dbReference type="NCBI Taxonomy" id="2840814"/>
    <lineage>
        <taxon>Bacteria</taxon>
        <taxon>Bacillati</taxon>
        <taxon>Bacillota</taxon>
        <taxon>Clostridia</taxon>
        <taxon>Eubacteriales</taxon>
        <taxon>Candidatus Fimadaptatus</taxon>
    </lineage>
</organism>
<evidence type="ECO:0000256" key="1">
    <source>
        <dbReference type="SAM" id="MobiDB-lite"/>
    </source>
</evidence>
<dbReference type="PANTHER" id="PTHR37841:SF1">
    <property type="entry name" value="DUF3298 DOMAIN-CONTAINING PROTEIN"/>
    <property type="match status" value="1"/>
</dbReference>
<name>A0A9D1LRD3_9FIRM</name>
<keyword evidence="2" id="KW-0472">Membrane</keyword>
<feature type="transmembrane region" description="Helical" evidence="2">
    <location>
        <begin position="42"/>
        <end position="61"/>
    </location>
</feature>
<feature type="transmembrane region" description="Helical" evidence="2">
    <location>
        <begin position="680"/>
        <end position="703"/>
    </location>
</feature>
<keyword evidence="2" id="KW-1133">Transmembrane helix</keyword>